<keyword evidence="4" id="KW-0378">Hydrolase</keyword>
<dbReference type="InterPro" id="IPR038570">
    <property type="entry name" value="HicA_sf"/>
</dbReference>
<dbReference type="GO" id="GO:0003729">
    <property type="term" value="F:mRNA binding"/>
    <property type="evidence" value="ECO:0007669"/>
    <property type="project" value="InterPro"/>
</dbReference>
<dbReference type="GO" id="GO:0004519">
    <property type="term" value="F:endonuclease activity"/>
    <property type="evidence" value="ECO:0007669"/>
    <property type="project" value="UniProtKB-KW"/>
</dbReference>
<proteinExistence type="predicted"/>
<evidence type="ECO:0000256" key="1">
    <source>
        <dbReference type="ARBA" id="ARBA00022649"/>
    </source>
</evidence>
<protein>
    <submittedName>
        <fullName evidence="7">Toxin</fullName>
    </submittedName>
</protein>
<keyword evidence="1" id="KW-1277">Toxin-antitoxin system</keyword>
<dbReference type="EMBL" id="OQ890325">
    <property type="protein sequence ID" value="WLJ26298.1"/>
    <property type="molecule type" value="Genomic_DNA"/>
</dbReference>
<evidence type="ECO:0000313" key="7">
    <source>
        <dbReference type="EMBL" id="WLJ26298.1"/>
    </source>
</evidence>
<dbReference type="Pfam" id="PF07927">
    <property type="entry name" value="HicA_toxin"/>
    <property type="match status" value="1"/>
</dbReference>
<reference evidence="7" key="1">
    <citation type="submission" date="2023-04" db="EMBL/GenBank/DDBJ databases">
        <title>The human skin virome in hidradenitis suppurativa patients.</title>
        <authorList>
            <person name="Jansen D."/>
        </authorList>
    </citation>
    <scope>NUCLEOTIDE SEQUENCE</scope>
    <source>
        <strain evidence="7">VC4_HSPhageD</strain>
    </source>
</reference>
<dbReference type="Gene3D" id="3.30.920.30">
    <property type="entry name" value="Hypothetical protein"/>
    <property type="match status" value="1"/>
</dbReference>
<keyword evidence="3" id="KW-0255">Endonuclease</keyword>
<evidence type="ECO:0000256" key="4">
    <source>
        <dbReference type="ARBA" id="ARBA00022801"/>
    </source>
</evidence>
<evidence type="ECO:0000256" key="6">
    <source>
        <dbReference type="ARBA" id="ARBA00023016"/>
    </source>
</evidence>
<keyword evidence="2" id="KW-0540">Nuclease</keyword>
<organism evidence="7">
    <name type="scientific">Firmicutes phage HS19</name>
    <dbReference type="NCBI Taxonomy" id="3056397"/>
    <lineage>
        <taxon>Viruses</taxon>
    </lineage>
</organism>
<dbReference type="SUPFAM" id="SSF54786">
    <property type="entry name" value="YcfA/nrd intein domain"/>
    <property type="match status" value="1"/>
</dbReference>
<name>A0AA49X3A8_9VIRU</name>
<accession>A0AA49X3A8</accession>
<evidence type="ECO:0000256" key="5">
    <source>
        <dbReference type="ARBA" id="ARBA00022884"/>
    </source>
</evidence>
<sequence length="66" mass="7745">MRLQPNGLRPQELDKVLKYYGYYVSGQKGSHKQYRHKIKRPITVVQENPADRYIVNQVLEIVDSEG</sequence>
<evidence type="ECO:0000256" key="2">
    <source>
        <dbReference type="ARBA" id="ARBA00022722"/>
    </source>
</evidence>
<keyword evidence="6" id="KW-0346">Stress response</keyword>
<dbReference type="InterPro" id="IPR012933">
    <property type="entry name" value="HicA_mRNA_interferase"/>
</dbReference>
<dbReference type="GO" id="GO:0016787">
    <property type="term" value="F:hydrolase activity"/>
    <property type="evidence" value="ECO:0007669"/>
    <property type="project" value="UniProtKB-KW"/>
</dbReference>
<evidence type="ECO:0000256" key="3">
    <source>
        <dbReference type="ARBA" id="ARBA00022759"/>
    </source>
</evidence>
<keyword evidence="5" id="KW-0694">RNA-binding</keyword>